<reference evidence="1" key="1">
    <citation type="journal article" date="2023" name="Plant J.">
        <title>Genome sequences and population genomics provide insights into the demographic history, inbreeding, and mutation load of two 'living fossil' tree species of Dipteronia.</title>
        <authorList>
            <person name="Feng Y."/>
            <person name="Comes H.P."/>
            <person name="Chen J."/>
            <person name="Zhu S."/>
            <person name="Lu R."/>
            <person name="Zhang X."/>
            <person name="Li P."/>
            <person name="Qiu J."/>
            <person name="Olsen K.M."/>
            <person name="Qiu Y."/>
        </authorList>
    </citation>
    <scope>NUCLEOTIDE SEQUENCE</scope>
    <source>
        <strain evidence="1">NBL</strain>
    </source>
</reference>
<proteinExistence type="predicted"/>
<evidence type="ECO:0008006" key="3">
    <source>
        <dbReference type="Google" id="ProtNLM"/>
    </source>
</evidence>
<organism evidence="1 2">
    <name type="scientific">Dipteronia sinensis</name>
    <dbReference type="NCBI Taxonomy" id="43782"/>
    <lineage>
        <taxon>Eukaryota</taxon>
        <taxon>Viridiplantae</taxon>
        <taxon>Streptophyta</taxon>
        <taxon>Embryophyta</taxon>
        <taxon>Tracheophyta</taxon>
        <taxon>Spermatophyta</taxon>
        <taxon>Magnoliopsida</taxon>
        <taxon>eudicotyledons</taxon>
        <taxon>Gunneridae</taxon>
        <taxon>Pentapetalae</taxon>
        <taxon>rosids</taxon>
        <taxon>malvids</taxon>
        <taxon>Sapindales</taxon>
        <taxon>Sapindaceae</taxon>
        <taxon>Hippocastanoideae</taxon>
        <taxon>Acereae</taxon>
        <taxon>Dipteronia</taxon>
    </lineage>
</organism>
<dbReference type="EMBL" id="JANJYJ010000008">
    <property type="protein sequence ID" value="KAK3193985.1"/>
    <property type="molecule type" value="Genomic_DNA"/>
</dbReference>
<accession>A0AAD9ZVC9</accession>
<protein>
    <recommendedName>
        <fullName evidence="3">Endonuclease/exonuclease/phosphatase domain-containing protein</fullName>
    </recommendedName>
</protein>
<evidence type="ECO:0000313" key="2">
    <source>
        <dbReference type="Proteomes" id="UP001281410"/>
    </source>
</evidence>
<dbReference type="Proteomes" id="UP001281410">
    <property type="component" value="Unassembled WGS sequence"/>
</dbReference>
<evidence type="ECO:0000313" key="1">
    <source>
        <dbReference type="EMBL" id="KAK3193985.1"/>
    </source>
</evidence>
<dbReference type="SUPFAM" id="SSF56219">
    <property type="entry name" value="DNase I-like"/>
    <property type="match status" value="1"/>
</dbReference>
<gene>
    <name evidence="1" type="ORF">Dsin_025295</name>
</gene>
<dbReference type="InterPro" id="IPR036691">
    <property type="entry name" value="Endo/exonu/phosph_ase_sf"/>
</dbReference>
<sequence length="121" mass="13688">MILFSWNIRGLGRPENRKVVRNLVMSLKPQLLFIQESKLNKFDSRVIKSLGGSILTSGMGVEATGSAGGLITLRNEELFTVKTCISNDRSIILSRELVRLRKDVVFCNVYATNRECERKEL</sequence>
<dbReference type="Gene3D" id="3.60.10.10">
    <property type="entry name" value="Endonuclease/exonuclease/phosphatase"/>
    <property type="match status" value="1"/>
</dbReference>
<dbReference type="AlphaFoldDB" id="A0AAD9ZVC9"/>
<name>A0AAD9ZVC9_9ROSI</name>
<comment type="caution">
    <text evidence="1">The sequence shown here is derived from an EMBL/GenBank/DDBJ whole genome shotgun (WGS) entry which is preliminary data.</text>
</comment>
<keyword evidence="2" id="KW-1185">Reference proteome</keyword>